<protein>
    <recommendedName>
        <fullName evidence="5">Glycerophosphoryl diester phosphodiesterase membrane domain-containing protein</fullName>
    </recommendedName>
</protein>
<sequence length="362" mass="38635">MSTTTPARLSPHTPRPGAVFPLRPLAQDELFKAAFTVIRRCPRAVLGLPLAAAVVNLGVAVLLLAASPGDAYLRMLTDPMAFENEEMLLAALSEGGVLLLMVTGFVISGLAWAVSVGLLAIPVLRAAYGLPTSLRQTVGLRARRLGWLLLHLLVVVTALLLVGALAVAAGVLLTVVTLGFGLLVALPALFLLLCWLTAGLMFGPLLTVVEGRNAFSAIGRSFTLNRGMWWRHIGAVALLYLMLVVVLVVTALPATLVTELGSELAWRSDPEQSEVLVLVVLGLGQLYDLVLNTLLVALIGTLISVMYLNARFRREALDVMLKHLAPQPAQTEAEAAKLDTVLPGSPEHLRHSPRPPLPGARR</sequence>
<dbReference type="EMBL" id="VAWA01000014">
    <property type="protein sequence ID" value="TLP73282.1"/>
    <property type="molecule type" value="Genomic_DNA"/>
</dbReference>
<evidence type="ECO:0000256" key="2">
    <source>
        <dbReference type="SAM" id="Phobius"/>
    </source>
</evidence>
<dbReference type="RefSeq" id="WP_138170771.1">
    <property type="nucleotide sequence ID" value="NZ_VAWA01000014.1"/>
</dbReference>
<accession>A0A5R9A3R0</accession>
<dbReference type="AlphaFoldDB" id="A0A5R9A3R0"/>
<evidence type="ECO:0000256" key="1">
    <source>
        <dbReference type="SAM" id="MobiDB-lite"/>
    </source>
</evidence>
<feature type="transmembrane region" description="Helical" evidence="2">
    <location>
        <begin position="275"/>
        <end position="308"/>
    </location>
</feature>
<dbReference type="OrthoDB" id="121140at2"/>
<name>A0A5R9A3R0_9MICC</name>
<keyword evidence="2" id="KW-0812">Transmembrane</keyword>
<reference evidence="3 4" key="1">
    <citation type="submission" date="2019-05" db="EMBL/GenBank/DDBJ databases">
        <title>Nesterenkonia sp. GY239, isolated from the Southern Atlantic Ocean.</title>
        <authorList>
            <person name="Zhang G."/>
        </authorList>
    </citation>
    <scope>NUCLEOTIDE SEQUENCE [LARGE SCALE GENOMIC DNA]</scope>
    <source>
        <strain evidence="3 4">GY239</strain>
    </source>
</reference>
<keyword evidence="2" id="KW-1133">Transmembrane helix</keyword>
<evidence type="ECO:0000313" key="4">
    <source>
        <dbReference type="Proteomes" id="UP000306544"/>
    </source>
</evidence>
<feature type="transmembrane region" description="Helical" evidence="2">
    <location>
        <begin position="145"/>
        <end position="178"/>
    </location>
</feature>
<gene>
    <name evidence="3" type="ORF">FEF27_10280</name>
</gene>
<evidence type="ECO:0008006" key="5">
    <source>
        <dbReference type="Google" id="ProtNLM"/>
    </source>
</evidence>
<proteinExistence type="predicted"/>
<evidence type="ECO:0000313" key="3">
    <source>
        <dbReference type="EMBL" id="TLP73282.1"/>
    </source>
</evidence>
<dbReference type="Proteomes" id="UP000306544">
    <property type="component" value="Unassembled WGS sequence"/>
</dbReference>
<organism evidence="3 4">
    <name type="scientific">Nesterenkonia sphaerica</name>
    <dbReference type="NCBI Taxonomy" id="1804988"/>
    <lineage>
        <taxon>Bacteria</taxon>
        <taxon>Bacillati</taxon>
        <taxon>Actinomycetota</taxon>
        <taxon>Actinomycetes</taxon>
        <taxon>Micrococcales</taxon>
        <taxon>Micrococcaceae</taxon>
        <taxon>Nesterenkonia</taxon>
    </lineage>
</organism>
<feature type="region of interest" description="Disordered" evidence="1">
    <location>
        <begin position="341"/>
        <end position="362"/>
    </location>
</feature>
<keyword evidence="4" id="KW-1185">Reference proteome</keyword>
<feature type="transmembrane region" description="Helical" evidence="2">
    <location>
        <begin position="97"/>
        <end position="124"/>
    </location>
</feature>
<feature type="transmembrane region" description="Helical" evidence="2">
    <location>
        <begin position="229"/>
        <end position="255"/>
    </location>
</feature>
<feature type="transmembrane region" description="Helical" evidence="2">
    <location>
        <begin position="45"/>
        <end position="66"/>
    </location>
</feature>
<keyword evidence="2" id="KW-0472">Membrane</keyword>
<comment type="caution">
    <text evidence="3">The sequence shown here is derived from an EMBL/GenBank/DDBJ whole genome shotgun (WGS) entry which is preliminary data.</text>
</comment>